<comment type="caution">
    <text evidence="9">The sequence shown here is derived from an EMBL/GenBank/DDBJ whole genome shotgun (WGS) entry which is preliminary data.</text>
</comment>
<reference evidence="9 10" key="1">
    <citation type="submission" date="2018-06" db="EMBL/GenBank/DDBJ databases">
        <title>Actinomadura craniellae sp. nov. isolated from marine sponge Craniella sp.</title>
        <authorList>
            <person name="Li L."/>
            <person name="Xu Q.H."/>
            <person name="Lin H.W."/>
            <person name="Lu Y.H."/>
        </authorList>
    </citation>
    <scope>NUCLEOTIDE SEQUENCE [LARGE SCALE GENOMIC DNA]</scope>
    <source>
        <strain evidence="9 10">LHW63021</strain>
    </source>
</reference>
<dbReference type="GO" id="GO:0005737">
    <property type="term" value="C:cytoplasm"/>
    <property type="evidence" value="ECO:0007669"/>
    <property type="project" value="TreeGrafter"/>
</dbReference>
<feature type="region of interest" description="Disordered" evidence="6">
    <location>
        <begin position="229"/>
        <end position="266"/>
    </location>
</feature>
<feature type="domain" description="PPIase FKBP-type" evidence="8">
    <location>
        <begin position="123"/>
        <end position="224"/>
    </location>
</feature>
<feature type="compositionally biased region" description="Low complexity" evidence="6">
    <location>
        <begin position="10"/>
        <end position="21"/>
    </location>
</feature>
<keyword evidence="7" id="KW-0812">Transmembrane</keyword>
<dbReference type="PANTHER" id="PTHR10516">
    <property type="entry name" value="PEPTIDYL-PROLYL CIS-TRANS ISOMERASE"/>
    <property type="match status" value="1"/>
</dbReference>
<organism evidence="9 10">
    <name type="scientific">Actinomadura craniellae</name>
    <dbReference type="NCBI Taxonomy" id="2231787"/>
    <lineage>
        <taxon>Bacteria</taxon>
        <taxon>Bacillati</taxon>
        <taxon>Actinomycetota</taxon>
        <taxon>Actinomycetes</taxon>
        <taxon>Streptosporangiales</taxon>
        <taxon>Thermomonosporaceae</taxon>
        <taxon>Actinomadura</taxon>
    </lineage>
</organism>
<evidence type="ECO:0000256" key="4">
    <source>
        <dbReference type="ARBA" id="ARBA00023235"/>
    </source>
</evidence>
<accession>A0A365GYL9</accession>
<evidence type="ECO:0000256" key="1">
    <source>
        <dbReference type="ARBA" id="ARBA00000971"/>
    </source>
</evidence>
<proteinExistence type="predicted"/>
<dbReference type="PANTHER" id="PTHR10516:SF428">
    <property type="entry name" value="PEPTIDYLPROLYL ISOMERASE"/>
    <property type="match status" value="1"/>
</dbReference>
<keyword evidence="4 5" id="KW-0413">Isomerase</keyword>
<dbReference type="SUPFAM" id="SSF54534">
    <property type="entry name" value="FKBP-like"/>
    <property type="match status" value="2"/>
</dbReference>
<dbReference type="RefSeq" id="WP_111871100.1">
    <property type="nucleotide sequence ID" value="NZ_QLYX01000016.1"/>
</dbReference>
<gene>
    <name evidence="9" type="ORF">DPM19_28255</name>
</gene>
<feature type="compositionally biased region" description="Basic and acidic residues" evidence="6">
    <location>
        <begin position="233"/>
        <end position="253"/>
    </location>
</feature>
<evidence type="ECO:0000256" key="7">
    <source>
        <dbReference type="SAM" id="Phobius"/>
    </source>
</evidence>
<evidence type="ECO:0000256" key="3">
    <source>
        <dbReference type="ARBA" id="ARBA00023110"/>
    </source>
</evidence>
<dbReference type="PROSITE" id="PS50059">
    <property type="entry name" value="FKBP_PPIASE"/>
    <property type="match status" value="2"/>
</dbReference>
<sequence>MSEDDKPRGKPVVKAKLPAAKNIGRSEFTPHGINSKRGGGYRPSGMTAAQAKKRRRLTAAGVLVVILAVAAGTTYMVTRPAPVIEASGAFGKEPKVEIPKKALPTGFKVSAPVVGKGHKLANGDSAYVKFIFFKWGKDGADKRGDKSVHEKLGSTYEQGGEATNMVVGKSGVKGIDKALLGKTAGSRLIMELPPADAFGKEGNPQLNVAPTDTLVFVMDVVGAVPKGAAVSGTEKKLSDPDLPEVTKPKKAGEAPKVTVPDADPPGKLESRVLIEGTGPVVAKGQTLVAHYEGRIWKGGKVFDSSWQRGEFATFPIGVGKVVKGWDNGLVGKKVGSRVLLVIPPGDGYGKEGNPQAGIKGTDTLVFVVDILGAMPA</sequence>
<dbReference type="InterPro" id="IPR050689">
    <property type="entry name" value="FKBP-type_PPIase"/>
</dbReference>
<evidence type="ECO:0000256" key="2">
    <source>
        <dbReference type="ARBA" id="ARBA00013194"/>
    </source>
</evidence>
<evidence type="ECO:0000313" key="10">
    <source>
        <dbReference type="Proteomes" id="UP000251891"/>
    </source>
</evidence>
<evidence type="ECO:0000313" key="9">
    <source>
        <dbReference type="EMBL" id="RAY11868.1"/>
    </source>
</evidence>
<evidence type="ECO:0000256" key="5">
    <source>
        <dbReference type="PROSITE-ProRule" id="PRU00277"/>
    </source>
</evidence>
<evidence type="ECO:0000259" key="8">
    <source>
        <dbReference type="PROSITE" id="PS50059"/>
    </source>
</evidence>
<feature type="region of interest" description="Disordered" evidence="6">
    <location>
        <begin position="1"/>
        <end position="45"/>
    </location>
</feature>
<dbReference type="GO" id="GO:0003755">
    <property type="term" value="F:peptidyl-prolyl cis-trans isomerase activity"/>
    <property type="evidence" value="ECO:0007669"/>
    <property type="project" value="UniProtKB-KW"/>
</dbReference>
<dbReference type="InterPro" id="IPR001179">
    <property type="entry name" value="PPIase_FKBP_dom"/>
</dbReference>
<comment type="catalytic activity">
    <reaction evidence="1 5">
        <text>[protein]-peptidylproline (omega=180) = [protein]-peptidylproline (omega=0)</text>
        <dbReference type="Rhea" id="RHEA:16237"/>
        <dbReference type="Rhea" id="RHEA-COMP:10747"/>
        <dbReference type="Rhea" id="RHEA-COMP:10748"/>
        <dbReference type="ChEBI" id="CHEBI:83833"/>
        <dbReference type="ChEBI" id="CHEBI:83834"/>
        <dbReference type="EC" id="5.2.1.8"/>
    </reaction>
</comment>
<dbReference type="AlphaFoldDB" id="A0A365GYL9"/>
<keyword evidence="7" id="KW-1133">Transmembrane helix</keyword>
<name>A0A365GYL9_9ACTN</name>
<dbReference type="OrthoDB" id="25996at2"/>
<dbReference type="EC" id="5.2.1.8" evidence="2 5"/>
<protein>
    <recommendedName>
        <fullName evidence="2 5">peptidylprolyl isomerase</fullName>
        <ecNumber evidence="2 5">5.2.1.8</ecNumber>
    </recommendedName>
</protein>
<dbReference type="Pfam" id="PF00254">
    <property type="entry name" value="FKBP_C"/>
    <property type="match status" value="2"/>
</dbReference>
<dbReference type="Gene3D" id="3.10.50.40">
    <property type="match status" value="2"/>
</dbReference>
<feature type="transmembrane region" description="Helical" evidence="7">
    <location>
        <begin position="57"/>
        <end position="77"/>
    </location>
</feature>
<dbReference type="InterPro" id="IPR046357">
    <property type="entry name" value="PPIase_dom_sf"/>
</dbReference>
<keyword evidence="3 5" id="KW-0697">Rotamase</keyword>
<keyword evidence="7" id="KW-0472">Membrane</keyword>
<dbReference type="Proteomes" id="UP000251891">
    <property type="component" value="Unassembled WGS sequence"/>
</dbReference>
<dbReference type="EMBL" id="QLYX01000016">
    <property type="protein sequence ID" value="RAY11868.1"/>
    <property type="molecule type" value="Genomic_DNA"/>
</dbReference>
<evidence type="ECO:0000256" key="6">
    <source>
        <dbReference type="SAM" id="MobiDB-lite"/>
    </source>
</evidence>
<keyword evidence="10" id="KW-1185">Reference proteome</keyword>
<feature type="domain" description="PPIase FKBP-type" evidence="8">
    <location>
        <begin position="284"/>
        <end position="374"/>
    </location>
</feature>